<evidence type="ECO:0000313" key="1">
    <source>
        <dbReference type="EMBL" id="JAH80256.1"/>
    </source>
</evidence>
<accession>A0A0E9VQE9</accession>
<dbReference type="EMBL" id="GBXM01028321">
    <property type="protein sequence ID" value="JAH80256.1"/>
    <property type="molecule type" value="Transcribed_RNA"/>
</dbReference>
<name>A0A0E9VQE9_ANGAN</name>
<sequence>MNYRCNNTQKLKIYTPVLKPKSTINFHLKL</sequence>
<dbReference type="AlphaFoldDB" id="A0A0E9VQE9"/>
<organism evidence="1">
    <name type="scientific">Anguilla anguilla</name>
    <name type="common">European freshwater eel</name>
    <name type="synonym">Muraena anguilla</name>
    <dbReference type="NCBI Taxonomy" id="7936"/>
    <lineage>
        <taxon>Eukaryota</taxon>
        <taxon>Metazoa</taxon>
        <taxon>Chordata</taxon>
        <taxon>Craniata</taxon>
        <taxon>Vertebrata</taxon>
        <taxon>Euteleostomi</taxon>
        <taxon>Actinopterygii</taxon>
        <taxon>Neopterygii</taxon>
        <taxon>Teleostei</taxon>
        <taxon>Anguilliformes</taxon>
        <taxon>Anguillidae</taxon>
        <taxon>Anguilla</taxon>
    </lineage>
</organism>
<reference evidence="1" key="2">
    <citation type="journal article" date="2015" name="Fish Shellfish Immunol.">
        <title>Early steps in the European eel (Anguilla anguilla)-Vibrio vulnificus interaction in the gills: Role of the RtxA13 toxin.</title>
        <authorList>
            <person name="Callol A."/>
            <person name="Pajuelo D."/>
            <person name="Ebbesson L."/>
            <person name="Teles M."/>
            <person name="MacKenzie S."/>
            <person name="Amaro C."/>
        </authorList>
    </citation>
    <scope>NUCLEOTIDE SEQUENCE</scope>
</reference>
<protein>
    <submittedName>
        <fullName evidence="1">Uncharacterized protein</fullName>
    </submittedName>
</protein>
<reference evidence="1" key="1">
    <citation type="submission" date="2014-11" db="EMBL/GenBank/DDBJ databases">
        <authorList>
            <person name="Amaro Gonzalez C."/>
        </authorList>
    </citation>
    <scope>NUCLEOTIDE SEQUENCE</scope>
</reference>
<proteinExistence type="predicted"/>